<dbReference type="AlphaFoldDB" id="A0A239LZF5"/>
<dbReference type="RefSeq" id="WP_089227291.1">
    <property type="nucleotide sequence ID" value="NZ_FZOF01000022.1"/>
</dbReference>
<feature type="transmembrane region" description="Helical" evidence="9">
    <location>
        <begin position="340"/>
        <end position="360"/>
    </location>
</feature>
<dbReference type="GO" id="GO:0022857">
    <property type="term" value="F:transmembrane transporter activity"/>
    <property type="evidence" value="ECO:0007669"/>
    <property type="project" value="InterPro"/>
</dbReference>
<keyword evidence="2" id="KW-0813">Transport</keyword>
<evidence type="ECO:0000313" key="11">
    <source>
        <dbReference type="EMBL" id="SNT35785.1"/>
    </source>
</evidence>
<dbReference type="Pfam" id="PF07690">
    <property type="entry name" value="MFS_1"/>
    <property type="match status" value="1"/>
</dbReference>
<feature type="domain" description="Major facilitator superfamily (MFS) profile" evidence="10">
    <location>
        <begin position="24"/>
        <end position="472"/>
    </location>
</feature>
<evidence type="ECO:0000313" key="12">
    <source>
        <dbReference type="Proteomes" id="UP000198280"/>
    </source>
</evidence>
<organism evidence="11 12">
    <name type="scientific">Actinacidiphila glaucinigra</name>
    <dbReference type="NCBI Taxonomy" id="235986"/>
    <lineage>
        <taxon>Bacteria</taxon>
        <taxon>Bacillati</taxon>
        <taxon>Actinomycetota</taxon>
        <taxon>Actinomycetes</taxon>
        <taxon>Kitasatosporales</taxon>
        <taxon>Streptomycetaceae</taxon>
        <taxon>Actinacidiphila</taxon>
    </lineage>
</organism>
<dbReference type="NCBIfam" id="TIGR00711">
    <property type="entry name" value="efflux_EmrB"/>
    <property type="match status" value="1"/>
</dbReference>
<dbReference type="InterPro" id="IPR004638">
    <property type="entry name" value="EmrB-like"/>
</dbReference>
<proteinExistence type="predicted"/>
<feature type="transmembrane region" description="Helical" evidence="9">
    <location>
        <begin position="176"/>
        <end position="198"/>
    </location>
</feature>
<feature type="transmembrane region" description="Helical" evidence="9">
    <location>
        <begin position="115"/>
        <end position="136"/>
    </location>
</feature>
<protein>
    <submittedName>
        <fullName evidence="11">Drug resistance transporter, EmrB/QacA subfamily</fullName>
    </submittedName>
</protein>
<evidence type="ECO:0000256" key="7">
    <source>
        <dbReference type="ARBA" id="ARBA00023251"/>
    </source>
</evidence>
<dbReference type="PANTHER" id="PTHR42718">
    <property type="entry name" value="MAJOR FACILITATOR SUPERFAMILY MULTIDRUG TRANSPORTER MFSC"/>
    <property type="match status" value="1"/>
</dbReference>
<keyword evidence="12" id="KW-1185">Reference proteome</keyword>
<evidence type="ECO:0000256" key="6">
    <source>
        <dbReference type="ARBA" id="ARBA00023136"/>
    </source>
</evidence>
<feature type="transmembrane region" description="Helical" evidence="9">
    <location>
        <begin position="210"/>
        <end position="233"/>
    </location>
</feature>
<reference evidence="11 12" key="1">
    <citation type="submission" date="2017-06" db="EMBL/GenBank/DDBJ databases">
        <authorList>
            <person name="Kim H.J."/>
            <person name="Triplett B.A."/>
        </authorList>
    </citation>
    <scope>NUCLEOTIDE SEQUENCE [LARGE SCALE GENOMIC DNA]</scope>
    <source>
        <strain evidence="11 12">CGMCC 4.1858</strain>
    </source>
</reference>
<evidence type="ECO:0000256" key="3">
    <source>
        <dbReference type="ARBA" id="ARBA00022475"/>
    </source>
</evidence>
<dbReference type="EMBL" id="FZOF01000022">
    <property type="protein sequence ID" value="SNT35785.1"/>
    <property type="molecule type" value="Genomic_DNA"/>
</dbReference>
<dbReference type="SUPFAM" id="SSF103473">
    <property type="entry name" value="MFS general substrate transporter"/>
    <property type="match status" value="1"/>
</dbReference>
<dbReference type="CDD" id="cd17321">
    <property type="entry name" value="MFS_MMR_MDR_like"/>
    <property type="match status" value="1"/>
</dbReference>
<feature type="transmembrane region" description="Helical" evidence="9">
    <location>
        <begin position="372"/>
        <end position="400"/>
    </location>
</feature>
<dbReference type="Gene3D" id="1.20.1720.10">
    <property type="entry name" value="Multidrug resistance protein D"/>
    <property type="match status" value="1"/>
</dbReference>
<feature type="transmembrane region" description="Helical" evidence="9">
    <location>
        <begin position="412"/>
        <end position="433"/>
    </location>
</feature>
<evidence type="ECO:0000256" key="9">
    <source>
        <dbReference type="SAM" id="Phobius"/>
    </source>
</evidence>
<dbReference type="PANTHER" id="PTHR42718:SF42">
    <property type="entry name" value="EXPORT PROTEIN"/>
    <property type="match status" value="1"/>
</dbReference>
<keyword evidence="6 9" id="KW-0472">Membrane</keyword>
<evidence type="ECO:0000256" key="1">
    <source>
        <dbReference type="ARBA" id="ARBA00004651"/>
    </source>
</evidence>
<keyword evidence="4 9" id="KW-0812">Transmembrane</keyword>
<evidence type="ECO:0000256" key="8">
    <source>
        <dbReference type="SAM" id="MobiDB-lite"/>
    </source>
</evidence>
<evidence type="ECO:0000259" key="10">
    <source>
        <dbReference type="PROSITE" id="PS50850"/>
    </source>
</evidence>
<name>A0A239LZF5_9ACTN</name>
<feature type="transmembrane region" description="Helical" evidence="9">
    <location>
        <begin position="307"/>
        <end position="328"/>
    </location>
</feature>
<feature type="transmembrane region" description="Helical" evidence="9">
    <location>
        <begin position="239"/>
        <end position="259"/>
    </location>
</feature>
<feature type="region of interest" description="Disordered" evidence="8">
    <location>
        <begin position="502"/>
        <end position="527"/>
    </location>
</feature>
<dbReference type="Proteomes" id="UP000198280">
    <property type="component" value="Unassembled WGS sequence"/>
</dbReference>
<keyword evidence="5 9" id="KW-1133">Transmembrane helix</keyword>
<feature type="transmembrane region" description="Helical" evidence="9">
    <location>
        <begin position="58"/>
        <end position="78"/>
    </location>
</feature>
<dbReference type="GO" id="GO:0005886">
    <property type="term" value="C:plasma membrane"/>
    <property type="evidence" value="ECO:0007669"/>
    <property type="project" value="UniProtKB-SubCell"/>
</dbReference>
<gene>
    <name evidence="11" type="ORF">SAMN05216252_12227</name>
</gene>
<evidence type="ECO:0000256" key="2">
    <source>
        <dbReference type="ARBA" id="ARBA00022448"/>
    </source>
</evidence>
<accession>A0A239LZF5</accession>
<feature type="transmembrane region" description="Helical" evidence="9">
    <location>
        <begin position="148"/>
        <end position="170"/>
    </location>
</feature>
<comment type="subcellular location">
    <subcellularLocation>
        <location evidence="1">Cell membrane</location>
        <topology evidence="1">Multi-pass membrane protein</topology>
    </subcellularLocation>
</comment>
<dbReference type="InterPro" id="IPR011701">
    <property type="entry name" value="MFS"/>
</dbReference>
<feature type="compositionally biased region" description="Basic and acidic residues" evidence="8">
    <location>
        <begin position="518"/>
        <end position="527"/>
    </location>
</feature>
<keyword evidence="3" id="KW-1003">Cell membrane</keyword>
<sequence>MTEAASATDRAGTLTLGGARGRWVLAAVVLGSGMTLLDGTVVNVALPTIGKDLGATLAGLQWTINAYTLTLAALILLGGSLGDRFGRRKLFMIGTVWFALASLLCGIAPSIEMLIGARALQGVGGALLTPGSLALIQASFASQDRARAIGVWSGLGGIAGALGPLLGGWLVDAVSWRWVFFINLPLAALVVAVAARHVPESRGESVSGGFDVAGAVLGAVGLAGVTYALIAAGGSHPDIAAVCVSGVVGLAAFAGFVVTERRSPHPMLPPRLFANRQFTAANLVTFAVYAALGGLFFFLVLELQTEAGYSPLASGTALLPITVIMLALSERAGRLAERIGPRIPMTVGPAISAVGLLLMLRIGADASYVADVLPAVCVFALGLAATVAPLTATVLGAADVRLAGTASGVNNAVARAAGLLAVAALPLMAGLSGDDYEDPAAFGHGFRVAVVICAGMLVVGSLLAWFGIRSDVLRETPEEPVKPVPPCKHYCAIGAPPLQCGVRPPTGETGKAAGGGPDMRKDAPPGT</sequence>
<dbReference type="InterPro" id="IPR036259">
    <property type="entry name" value="MFS_trans_sf"/>
</dbReference>
<evidence type="ECO:0000256" key="4">
    <source>
        <dbReference type="ARBA" id="ARBA00022692"/>
    </source>
</evidence>
<feature type="transmembrane region" description="Helical" evidence="9">
    <location>
        <begin position="445"/>
        <end position="468"/>
    </location>
</feature>
<dbReference type="PROSITE" id="PS50850">
    <property type="entry name" value="MFS"/>
    <property type="match status" value="1"/>
</dbReference>
<dbReference type="OrthoDB" id="7375466at2"/>
<feature type="transmembrane region" description="Helical" evidence="9">
    <location>
        <begin position="90"/>
        <end position="109"/>
    </location>
</feature>
<keyword evidence="7" id="KW-0046">Antibiotic resistance</keyword>
<dbReference type="GO" id="GO:0046677">
    <property type="term" value="P:response to antibiotic"/>
    <property type="evidence" value="ECO:0007669"/>
    <property type="project" value="UniProtKB-KW"/>
</dbReference>
<evidence type="ECO:0000256" key="5">
    <source>
        <dbReference type="ARBA" id="ARBA00022989"/>
    </source>
</evidence>
<dbReference type="Gene3D" id="1.20.1250.20">
    <property type="entry name" value="MFS general substrate transporter like domains"/>
    <property type="match status" value="1"/>
</dbReference>
<feature type="transmembrane region" description="Helical" evidence="9">
    <location>
        <begin position="280"/>
        <end position="301"/>
    </location>
</feature>
<feature type="transmembrane region" description="Helical" evidence="9">
    <location>
        <begin position="23"/>
        <end position="46"/>
    </location>
</feature>
<dbReference type="InterPro" id="IPR020846">
    <property type="entry name" value="MFS_dom"/>
</dbReference>